<dbReference type="EMBL" id="JAEUBF010000790">
    <property type="protein sequence ID" value="KAH3674924.1"/>
    <property type="molecule type" value="Genomic_DNA"/>
</dbReference>
<accession>A0A9P8PPF5</accession>
<reference evidence="1" key="1">
    <citation type="journal article" date="2021" name="Open Biol.">
        <title>Shared evolutionary footprints suggest mitochondrial oxidative damage underlies multiple complex I losses in fungi.</title>
        <authorList>
            <person name="Schikora-Tamarit M.A."/>
            <person name="Marcet-Houben M."/>
            <person name="Nosek J."/>
            <person name="Gabaldon T."/>
        </authorList>
    </citation>
    <scope>NUCLEOTIDE SEQUENCE</scope>
    <source>
        <strain evidence="1">CBS6341</strain>
    </source>
</reference>
<dbReference type="AlphaFoldDB" id="A0A9P8PPF5"/>
<organism evidence="1 2">
    <name type="scientific">Wickerhamomyces mucosus</name>
    <dbReference type="NCBI Taxonomy" id="1378264"/>
    <lineage>
        <taxon>Eukaryota</taxon>
        <taxon>Fungi</taxon>
        <taxon>Dikarya</taxon>
        <taxon>Ascomycota</taxon>
        <taxon>Saccharomycotina</taxon>
        <taxon>Saccharomycetes</taxon>
        <taxon>Phaffomycetales</taxon>
        <taxon>Wickerhamomycetaceae</taxon>
        <taxon>Wickerhamomyces</taxon>
    </lineage>
</organism>
<sequence>MLCAKSIVLCCKENFDFSKSAPKSLGEVEDNAIVKEIPSPSIETPPLTFKSNFKFLICPFLKNNPGIFNASVSNSTSFKVIEDCEPNETSTFCKSIPENNDN</sequence>
<evidence type="ECO:0000313" key="1">
    <source>
        <dbReference type="EMBL" id="KAH3674924.1"/>
    </source>
</evidence>
<dbReference type="Proteomes" id="UP000769528">
    <property type="component" value="Unassembled WGS sequence"/>
</dbReference>
<comment type="caution">
    <text evidence="1">The sequence shown here is derived from an EMBL/GenBank/DDBJ whole genome shotgun (WGS) entry which is preliminary data.</text>
</comment>
<reference evidence="1" key="2">
    <citation type="submission" date="2021-01" db="EMBL/GenBank/DDBJ databases">
        <authorList>
            <person name="Schikora-Tamarit M.A."/>
        </authorList>
    </citation>
    <scope>NUCLEOTIDE SEQUENCE</scope>
    <source>
        <strain evidence="1">CBS6341</strain>
    </source>
</reference>
<keyword evidence="2" id="KW-1185">Reference proteome</keyword>
<gene>
    <name evidence="1" type="ORF">WICMUC_002944</name>
</gene>
<evidence type="ECO:0000313" key="2">
    <source>
        <dbReference type="Proteomes" id="UP000769528"/>
    </source>
</evidence>
<proteinExistence type="predicted"/>
<protein>
    <submittedName>
        <fullName evidence="1">Uncharacterized protein</fullName>
    </submittedName>
</protein>
<name>A0A9P8PPF5_9ASCO</name>